<feature type="compositionally biased region" description="Low complexity" evidence="1">
    <location>
        <begin position="60"/>
        <end position="75"/>
    </location>
</feature>
<dbReference type="GeneID" id="128315768"/>
<name>A0ABM3Q5Y5_ACIJB</name>
<reference evidence="3" key="1">
    <citation type="submission" date="2025-08" db="UniProtKB">
        <authorList>
            <consortium name="RefSeq"/>
        </authorList>
    </citation>
    <scope>IDENTIFICATION</scope>
    <source>
        <tissue evidence="3">Blood</tissue>
    </source>
</reference>
<keyword evidence="2" id="KW-1185">Reference proteome</keyword>
<dbReference type="Proteomes" id="UP001652583">
    <property type="component" value="Chromosome B2"/>
</dbReference>
<sequence>MKTAEPVLTALRSTATANPPFSWRPQTEHRNGVGFPRILPTPAGCAPSRVLKVKGNWTPASSSSGSAFEASSSGRAQRRRASASQVPTTPQPPGPRGVLRLAGPGQAGRGRLTRSPGRSAGWAEAFAAPLLHECAPGSNRVGARRGHSTPDRGAVTCKSRQLLPPVDPSPRPCGRGLQAPPCLAPPLPSAPPRRERAGRGARERRRRRSDPCWRSLFGGLRGEQAGQSGAEEAAPRVYFHVARKESLS</sequence>
<evidence type="ECO:0000313" key="2">
    <source>
        <dbReference type="Proteomes" id="UP001652583"/>
    </source>
</evidence>
<feature type="region of interest" description="Disordered" evidence="1">
    <location>
        <begin position="55"/>
        <end position="120"/>
    </location>
</feature>
<proteinExistence type="predicted"/>
<feature type="region of interest" description="Disordered" evidence="1">
    <location>
        <begin position="135"/>
        <end position="235"/>
    </location>
</feature>
<evidence type="ECO:0000256" key="1">
    <source>
        <dbReference type="SAM" id="MobiDB-lite"/>
    </source>
</evidence>
<organism evidence="2 3">
    <name type="scientific">Acinonyx jubatus</name>
    <name type="common">Cheetah</name>
    <dbReference type="NCBI Taxonomy" id="32536"/>
    <lineage>
        <taxon>Eukaryota</taxon>
        <taxon>Metazoa</taxon>
        <taxon>Chordata</taxon>
        <taxon>Craniata</taxon>
        <taxon>Vertebrata</taxon>
        <taxon>Euteleostomi</taxon>
        <taxon>Mammalia</taxon>
        <taxon>Eutheria</taxon>
        <taxon>Laurasiatheria</taxon>
        <taxon>Carnivora</taxon>
        <taxon>Feliformia</taxon>
        <taxon>Felidae</taxon>
        <taxon>Felinae</taxon>
        <taxon>Acinonyx</taxon>
    </lineage>
</organism>
<evidence type="ECO:0000313" key="3">
    <source>
        <dbReference type="RefSeq" id="XP_053079328.1"/>
    </source>
</evidence>
<feature type="compositionally biased region" description="Low complexity" evidence="1">
    <location>
        <begin position="222"/>
        <end position="232"/>
    </location>
</feature>
<gene>
    <name evidence="3" type="primary">LOC128315768</name>
</gene>
<dbReference type="RefSeq" id="XP_053079328.1">
    <property type="nucleotide sequence ID" value="XM_053223353.1"/>
</dbReference>
<feature type="region of interest" description="Disordered" evidence="1">
    <location>
        <begin position="1"/>
        <end position="40"/>
    </location>
</feature>
<protein>
    <submittedName>
        <fullName evidence="3">Uncharacterized protein LOC128315768</fullName>
    </submittedName>
</protein>
<accession>A0ABM3Q5Y5</accession>
<feature type="compositionally biased region" description="Pro residues" evidence="1">
    <location>
        <begin position="182"/>
        <end position="191"/>
    </location>
</feature>
<feature type="compositionally biased region" description="Basic and acidic residues" evidence="1">
    <location>
        <begin position="192"/>
        <end position="201"/>
    </location>
</feature>